<evidence type="ECO:0000313" key="2">
    <source>
        <dbReference type="EMBL" id="CEG04509.1"/>
    </source>
</evidence>
<dbReference type="EMBL" id="CBMI010001333">
    <property type="protein sequence ID" value="CEG04509.1"/>
    <property type="molecule type" value="Genomic_DNA"/>
</dbReference>
<dbReference type="Pfam" id="PF03184">
    <property type="entry name" value="DDE_1"/>
    <property type="match status" value="1"/>
</dbReference>
<reference evidence="2" key="1">
    <citation type="submission" date="2013-05" db="EMBL/GenBank/DDBJ databases">
        <title>Draft genome sequences of six wheat associated Fusarium spp. isolates.</title>
        <authorList>
            <person name="Moolhuijzen P.M."/>
            <person name="Manners J.M."/>
            <person name="Wilcox S."/>
            <person name="Bellgard M.I."/>
            <person name="Gardiner D.M."/>
        </authorList>
    </citation>
    <scope>NUCLEOTIDE SEQUENCE</scope>
    <source>
        <strain evidence="2">CS3069</strain>
    </source>
</reference>
<dbReference type="InterPro" id="IPR004875">
    <property type="entry name" value="DDE_SF_endonuclease_dom"/>
</dbReference>
<accession>A0A090MBN1</accession>
<proteinExistence type="predicted"/>
<dbReference type="EMBL" id="HG318474">
    <property type="protein sequence ID" value="CEG05771.1"/>
    <property type="molecule type" value="Genomic_DNA"/>
</dbReference>
<name>A0A090MBN1_9HYPO</name>
<organism evidence="2">
    <name type="scientific">Fusarium clavum</name>
    <dbReference type="NCBI Taxonomy" id="2594811"/>
    <lineage>
        <taxon>Eukaryota</taxon>
        <taxon>Fungi</taxon>
        <taxon>Dikarya</taxon>
        <taxon>Ascomycota</taxon>
        <taxon>Pezizomycotina</taxon>
        <taxon>Sordariomycetes</taxon>
        <taxon>Hypocreomycetidae</taxon>
        <taxon>Hypocreales</taxon>
        <taxon>Nectriaceae</taxon>
        <taxon>Fusarium</taxon>
        <taxon>Fusarium incarnatum-equiseti species complex</taxon>
    </lineage>
</organism>
<evidence type="ECO:0000259" key="1">
    <source>
        <dbReference type="Pfam" id="PF03184"/>
    </source>
</evidence>
<dbReference type="AlphaFoldDB" id="A0A090MBN1"/>
<protein>
    <submittedName>
        <fullName evidence="2">WGS project CBMI000000000 data, contig CS3069_c001335</fullName>
    </submittedName>
</protein>
<dbReference type="GO" id="GO:0003676">
    <property type="term" value="F:nucleic acid binding"/>
    <property type="evidence" value="ECO:0007669"/>
    <property type="project" value="InterPro"/>
</dbReference>
<sequence>MAKSGSWRFPLLGENGRNQRVGKYWVTGFLRRNQRIKTLKPKEIDRKRIAGSRPDLIRRFFDLLDLPGVKFIPPRNRWNFDETGIFQGLGTNGLVVGQSQLRSMIKKQPFDLNWITIIEAISATGSGLSPLVIFKGKDVQHQWFPEELDYLTNWQFTTSEKGWTNDEIGLAWLKKVFLPCSKPAKTNEKRLLIFG</sequence>
<gene>
    <name evidence="2" type="ORF">BN850_0056500</name>
</gene>
<feature type="domain" description="DDE-1" evidence="1">
    <location>
        <begin position="113"/>
        <end position="194"/>
    </location>
</feature>